<dbReference type="SMART" id="SM00382">
    <property type="entry name" value="AAA"/>
    <property type="match status" value="1"/>
</dbReference>
<keyword evidence="36" id="KW-1185">Reference proteome</keyword>
<evidence type="ECO:0000313" key="36">
    <source>
        <dbReference type="Proteomes" id="UP000694557"/>
    </source>
</evidence>
<keyword evidence="10" id="KW-1278">Translocase</keyword>
<evidence type="ECO:0000256" key="6">
    <source>
        <dbReference type="ARBA" id="ARBA00022741"/>
    </source>
</evidence>
<evidence type="ECO:0000256" key="1">
    <source>
        <dbReference type="ARBA" id="ARBA00004585"/>
    </source>
</evidence>
<dbReference type="GO" id="GO:0140359">
    <property type="term" value="F:ABC-type transporter activity"/>
    <property type="evidence" value="ECO:0007669"/>
    <property type="project" value="InterPro"/>
</dbReference>
<keyword evidence="14" id="KW-0576">Peroxisome</keyword>
<evidence type="ECO:0000256" key="3">
    <source>
        <dbReference type="ARBA" id="ARBA00022448"/>
    </source>
</evidence>
<dbReference type="GeneTree" id="ENSGT00950000182955"/>
<evidence type="ECO:0000256" key="30">
    <source>
        <dbReference type="ARBA" id="ARBA00070602"/>
    </source>
</evidence>
<evidence type="ECO:0000256" key="13">
    <source>
        <dbReference type="ARBA" id="ARBA00023136"/>
    </source>
</evidence>
<sequence length="657" mass="75365">MAAVSKYLTAKNSSIAGGVLLVLYILKQRRRRGGKSSGLKPQTANNDKAAKKDRAAVDYVFFLRISKIIRIMVPRWFCKETGYLVLIAAMLVARTYCDVWMIQNGTMIESAIIGRSNTDFKNYLFNFCKVMPLIALVNNFLKLGLNELKLRFRVRLTKHLYDEYLKGYTYYKMGNLDNRIANADQLLTQDVERFCNSVVDLYSNLSKPLLDIGLYIFKLTSAIGAQGPASMMTYLLVSGLFLTRLRRPIGKMTVTEQRYEGEYRYVNSRLITNSEEIAFYNGNMREKQTIHSTFKKLVDHLHKFIFFRFSMGFVDSLIAKYIATVVGYLVVSRPFLNLADPRHMNSSQPELLEDYYQSGRMLLRMSQALGRIVLAGREMTRLSGFTMRITELMKVLKELNSGKYERTMVSHQDKESEAVERVPLVPGSGQIINVDHIIKFEHTPLATPNGDILIKDLTFEVRSGTNVLVCGPNGCGKSSLFRVLGELWPLFGGQLTKPERGKLFYVPQRPYMTLGTLRDQVIYPDTYEEQKRKGISDQVLKEYLDNVQLGHILDREGTWDTVQDWMDVLSGGEKQRMAMARLFYHKPQFAILDECTSAVSVDVEDFIYSHCRTVGISLFTVSHRKSLWKHHEYYLHMDGRGNYDFKPITDETIEFGS</sequence>
<evidence type="ECO:0000256" key="2">
    <source>
        <dbReference type="ARBA" id="ARBA00008575"/>
    </source>
</evidence>
<feature type="transmembrane region" description="Helical" evidence="32">
    <location>
        <begin position="305"/>
        <end position="331"/>
    </location>
</feature>
<feature type="transmembrane region" description="Helical" evidence="32">
    <location>
        <begin position="83"/>
        <end position="102"/>
    </location>
</feature>
<dbReference type="InterPro" id="IPR003439">
    <property type="entry name" value="ABC_transporter-like_ATP-bd"/>
</dbReference>
<evidence type="ECO:0000256" key="9">
    <source>
        <dbReference type="ARBA" id="ARBA00022843"/>
    </source>
</evidence>
<keyword evidence="13 32" id="KW-0472">Membrane</keyword>
<evidence type="ECO:0000256" key="22">
    <source>
        <dbReference type="ARBA" id="ARBA00052292"/>
    </source>
</evidence>
<comment type="catalytic activity">
    <reaction evidence="16">
        <text>a very long-chain fatty acyl-CoA + H2O = a very long-chain fatty acid + CoA + H(+)</text>
        <dbReference type="Rhea" id="RHEA:67072"/>
        <dbReference type="ChEBI" id="CHEBI:15377"/>
        <dbReference type="ChEBI" id="CHEBI:15378"/>
        <dbReference type="ChEBI" id="CHEBI:57287"/>
        <dbReference type="ChEBI" id="CHEBI:58950"/>
        <dbReference type="ChEBI" id="CHEBI:138261"/>
    </reaction>
    <physiologicalReaction direction="left-to-right" evidence="16">
        <dbReference type="Rhea" id="RHEA:67073"/>
    </physiologicalReaction>
</comment>
<dbReference type="InterPro" id="IPR036640">
    <property type="entry name" value="ABC1_TM_sf"/>
</dbReference>
<keyword evidence="12" id="KW-0007">Acetylation</keyword>
<evidence type="ECO:0000256" key="25">
    <source>
        <dbReference type="ARBA" id="ARBA00052595"/>
    </source>
</evidence>
<dbReference type="InterPro" id="IPR017871">
    <property type="entry name" value="ABC_transporter-like_CS"/>
</dbReference>
<evidence type="ECO:0000256" key="26">
    <source>
        <dbReference type="ARBA" id="ARBA00052950"/>
    </source>
</evidence>
<comment type="subcellular location">
    <subcellularLocation>
        <location evidence="1">Peroxisome membrane</location>
        <topology evidence="1">Multi-pass membrane protein</topology>
    </subcellularLocation>
</comment>
<comment type="catalytic activity">
    <reaction evidence="22">
        <text>pristanoyl-CoA + H2O = 2,6,10,14-tetramethylpentadecanoate + CoA + H(+)</text>
        <dbReference type="Rhea" id="RHEA:40415"/>
        <dbReference type="ChEBI" id="CHEBI:15377"/>
        <dbReference type="ChEBI" id="CHEBI:15378"/>
        <dbReference type="ChEBI" id="CHEBI:57287"/>
        <dbReference type="ChEBI" id="CHEBI:77250"/>
        <dbReference type="ChEBI" id="CHEBI:77268"/>
    </reaction>
    <physiologicalReaction direction="left-to-right" evidence="22">
        <dbReference type="Rhea" id="RHEA:40416"/>
    </physiologicalReaction>
</comment>
<keyword evidence="8" id="KW-0067">ATP-binding</keyword>
<dbReference type="GO" id="GO:0006635">
    <property type="term" value="P:fatty acid beta-oxidation"/>
    <property type="evidence" value="ECO:0007669"/>
    <property type="project" value="TreeGrafter"/>
</dbReference>
<proteinExistence type="inferred from homology"/>
<comment type="function">
    <text evidence="28">Broad substrate specificity ATP-dependent transporter of the ATP-binding cassette (ABC) family that catalyzes the transport of long-chain fatty acids (LCFA)-CoA, dicarboxylic acids-CoA, long-branched-chain fatty acids-CoA and bile acids from the cytosol to the peroxisome lumen for beta-oxydation. Has fatty acyl-CoA thioesterase and ATPase activities. Probably hydrolyzes fatty acyl-CoAs into free fatty acids prior to their ATP-dependent transport into peroxisomes. Thus, play a role in regulation of LCFAs and energy metabolism namely, in the degradation and biosynthesis of fatty acids by beta-oxidation.</text>
</comment>
<gene>
    <name evidence="35" type="primary">ABCD3</name>
    <name evidence="35" type="synonym">LOC109875785</name>
</gene>
<dbReference type="GO" id="GO:0007031">
    <property type="term" value="P:peroxisome organization"/>
    <property type="evidence" value="ECO:0007669"/>
    <property type="project" value="TreeGrafter"/>
</dbReference>
<feature type="transmembrane region" description="Helical" evidence="32">
    <location>
        <begin position="6"/>
        <end position="26"/>
    </location>
</feature>
<comment type="catalytic activity">
    <reaction evidence="20">
        <text>(4Z,7Z,10Z,13Z,16Z,19Z)-docosahexaenoyl-CoA + H2O = (4Z,7Z,10Z,13Z,16Z,19Z)-docosahexaenoate + CoA + H(+)</text>
        <dbReference type="Rhea" id="RHEA:67700"/>
        <dbReference type="ChEBI" id="CHEBI:15377"/>
        <dbReference type="ChEBI" id="CHEBI:15378"/>
        <dbReference type="ChEBI" id="CHEBI:57287"/>
        <dbReference type="ChEBI" id="CHEBI:74298"/>
        <dbReference type="ChEBI" id="CHEBI:77016"/>
    </reaction>
    <physiologicalReaction direction="left-to-right" evidence="20">
        <dbReference type="Rhea" id="RHEA:67701"/>
    </physiologicalReaction>
</comment>
<dbReference type="PANTHER" id="PTHR11384">
    <property type="entry name" value="ATP-BINDING CASSETTE, SUB-FAMILY D MEMBER"/>
    <property type="match status" value="1"/>
</dbReference>
<keyword evidence="15" id="KW-0325">Glycoprotein</keyword>
<evidence type="ECO:0000256" key="11">
    <source>
        <dbReference type="ARBA" id="ARBA00022989"/>
    </source>
</evidence>
<dbReference type="PANTHER" id="PTHR11384:SF62">
    <property type="entry name" value="ATP-BINDING CASSETTE SUB-FAMILY D MEMBER 3"/>
    <property type="match status" value="1"/>
</dbReference>
<evidence type="ECO:0000256" key="18">
    <source>
        <dbReference type="ARBA" id="ARBA00051077"/>
    </source>
</evidence>
<dbReference type="AlphaFoldDB" id="A0A8C7CZL6"/>
<evidence type="ECO:0000256" key="29">
    <source>
        <dbReference type="ARBA" id="ARBA00065720"/>
    </source>
</evidence>
<dbReference type="CDD" id="cd03223">
    <property type="entry name" value="ABCD_peroxisomal_ALDP"/>
    <property type="match status" value="1"/>
</dbReference>
<evidence type="ECO:0000256" key="4">
    <source>
        <dbReference type="ARBA" id="ARBA00022553"/>
    </source>
</evidence>
<comment type="catalytic activity">
    <reaction evidence="24">
        <text>(5Z,8Z,11Z,14Z,17Z)-eicosapentaenoate(in) + ATP + H2O = (5Z,8Z,11Z,14Z,17Z)-eicosapentaenoate(out) + ADP + phosphate + H(+)</text>
        <dbReference type="Rhea" id="RHEA:67708"/>
        <dbReference type="ChEBI" id="CHEBI:15377"/>
        <dbReference type="ChEBI" id="CHEBI:15378"/>
        <dbReference type="ChEBI" id="CHEBI:30616"/>
        <dbReference type="ChEBI" id="CHEBI:43474"/>
        <dbReference type="ChEBI" id="CHEBI:58562"/>
        <dbReference type="ChEBI" id="CHEBI:456216"/>
    </reaction>
    <physiologicalReaction direction="left-to-right" evidence="24">
        <dbReference type="Rhea" id="RHEA:67709"/>
    </physiologicalReaction>
</comment>
<comment type="catalytic activity">
    <reaction evidence="21">
        <text>(4Z,7Z,10Z,13Z,16Z,19Z)-docosahexaenoate(in) + ATP + H2O = (4Z,7Z,10Z,13Z,16Z,19Z)-docosahexaenoate(out) + ADP + phosphate + H(+)</text>
        <dbReference type="Rhea" id="RHEA:67704"/>
        <dbReference type="ChEBI" id="CHEBI:15377"/>
        <dbReference type="ChEBI" id="CHEBI:15378"/>
        <dbReference type="ChEBI" id="CHEBI:30616"/>
        <dbReference type="ChEBI" id="CHEBI:43474"/>
        <dbReference type="ChEBI" id="CHEBI:77016"/>
        <dbReference type="ChEBI" id="CHEBI:456216"/>
    </reaction>
</comment>
<dbReference type="FunFam" id="1.20.1560.10:FF:000036">
    <property type="entry name" value="ATP-binding cassette sub-family D member 3"/>
    <property type="match status" value="1"/>
</dbReference>
<dbReference type="NCBIfam" id="TIGR00954">
    <property type="entry name" value="3a01203"/>
    <property type="match status" value="1"/>
</dbReference>
<organism evidence="35 36">
    <name type="scientific">Oncorhynchus kisutch</name>
    <name type="common">Coho salmon</name>
    <name type="synonym">Salmo kisutch</name>
    <dbReference type="NCBI Taxonomy" id="8019"/>
    <lineage>
        <taxon>Eukaryota</taxon>
        <taxon>Metazoa</taxon>
        <taxon>Chordata</taxon>
        <taxon>Craniata</taxon>
        <taxon>Vertebrata</taxon>
        <taxon>Euteleostomi</taxon>
        <taxon>Actinopterygii</taxon>
        <taxon>Neopterygii</taxon>
        <taxon>Teleostei</taxon>
        <taxon>Protacanthopterygii</taxon>
        <taxon>Salmoniformes</taxon>
        <taxon>Salmonidae</taxon>
        <taxon>Salmoninae</taxon>
        <taxon>Oncorhynchus</taxon>
    </lineage>
</organism>
<feature type="domain" description="ABC transporter" evidence="33">
    <location>
        <begin position="432"/>
        <end position="657"/>
    </location>
</feature>
<reference evidence="35" key="2">
    <citation type="submission" date="2025-09" db="UniProtKB">
        <authorList>
            <consortium name="Ensembl"/>
        </authorList>
    </citation>
    <scope>IDENTIFICATION</scope>
</reference>
<evidence type="ECO:0000256" key="17">
    <source>
        <dbReference type="ARBA" id="ARBA00048530"/>
    </source>
</evidence>
<dbReference type="Pfam" id="PF00005">
    <property type="entry name" value="ABC_tran"/>
    <property type="match status" value="1"/>
</dbReference>
<evidence type="ECO:0000256" key="10">
    <source>
        <dbReference type="ARBA" id="ARBA00022967"/>
    </source>
</evidence>
<dbReference type="GO" id="GO:0005524">
    <property type="term" value="F:ATP binding"/>
    <property type="evidence" value="ECO:0007669"/>
    <property type="project" value="UniProtKB-KW"/>
</dbReference>
<dbReference type="Gene3D" id="1.20.1560.10">
    <property type="entry name" value="ABC transporter type 1, transmembrane domain"/>
    <property type="match status" value="1"/>
</dbReference>
<keyword evidence="7" id="KW-0378">Hydrolase</keyword>
<dbReference type="PROSITE" id="PS50929">
    <property type="entry name" value="ABC_TM1F"/>
    <property type="match status" value="1"/>
</dbReference>
<comment type="subunit">
    <text evidence="29">Homodimers. Can form heterodimers with ABCD1 and ABCD2. Dimerization is necessary to form an active transporter. Interacts with PEX19; mediates the targeting of ABCD3 to peroxisomes.</text>
</comment>
<accession>A0A8C7CZL6</accession>
<dbReference type="Pfam" id="PF06472">
    <property type="entry name" value="ABC_membrane_2"/>
    <property type="match status" value="1"/>
</dbReference>
<evidence type="ECO:0000256" key="7">
    <source>
        <dbReference type="ARBA" id="ARBA00022801"/>
    </source>
</evidence>
<comment type="catalytic activity">
    <reaction evidence="25">
        <text>2,6,10,14-tetramethylpentadecanoate(in) + ATP + H2O = 2,6,10,14-tetramethylpentadecanoate(out) + ADP + phosphate + H(+)</text>
        <dbReference type="Rhea" id="RHEA:67688"/>
        <dbReference type="ChEBI" id="CHEBI:15377"/>
        <dbReference type="ChEBI" id="CHEBI:15378"/>
        <dbReference type="ChEBI" id="CHEBI:30616"/>
        <dbReference type="ChEBI" id="CHEBI:43474"/>
        <dbReference type="ChEBI" id="CHEBI:77268"/>
        <dbReference type="ChEBI" id="CHEBI:456216"/>
    </reaction>
    <physiologicalReaction direction="left-to-right" evidence="25">
        <dbReference type="Rhea" id="RHEA:67689"/>
    </physiologicalReaction>
</comment>
<keyword evidence="6" id="KW-0547">Nucleotide-binding</keyword>
<evidence type="ECO:0000256" key="27">
    <source>
        <dbReference type="ARBA" id="ARBA00052970"/>
    </source>
</evidence>
<dbReference type="Ensembl" id="ENSOKIT00005013222.1">
    <property type="protein sequence ID" value="ENSOKIP00005012392.1"/>
    <property type="gene ID" value="ENSOKIG00005003552.1"/>
</dbReference>
<evidence type="ECO:0000313" key="35">
    <source>
        <dbReference type="Ensembl" id="ENSOKIP00005012392.1"/>
    </source>
</evidence>
<dbReference type="Gene3D" id="3.40.50.300">
    <property type="entry name" value="P-loop containing nucleotide triphosphate hydrolases"/>
    <property type="match status" value="1"/>
</dbReference>
<dbReference type="InterPro" id="IPR005283">
    <property type="entry name" value="FA_transporter"/>
</dbReference>
<dbReference type="FunFam" id="3.40.50.300:FF:000636">
    <property type="entry name" value="ATP-binding cassette sub-family D member 3"/>
    <property type="match status" value="1"/>
</dbReference>
<dbReference type="GO" id="GO:0016887">
    <property type="term" value="F:ATP hydrolysis activity"/>
    <property type="evidence" value="ECO:0007669"/>
    <property type="project" value="InterPro"/>
</dbReference>
<evidence type="ECO:0000256" key="32">
    <source>
        <dbReference type="SAM" id="Phobius"/>
    </source>
</evidence>
<dbReference type="GO" id="GO:0042760">
    <property type="term" value="P:very long-chain fatty acid catabolic process"/>
    <property type="evidence" value="ECO:0007669"/>
    <property type="project" value="TreeGrafter"/>
</dbReference>
<keyword evidence="11 32" id="KW-1133">Transmembrane helix</keyword>
<evidence type="ECO:0000256" key="15">
    <source>
        <dbReference type="ARBA" id="ARBA00023180"/>
    </source>
</evidence>
<dbReference type="GO" id="GO:0015910">
    <property type="term" value="P:long-chain fatty acid import into peroxisome"/>
    <property type="evidence" value="ECO:0007669"/>
    <property type="project" value="InterPro"/>
</dbReference>
<comment type="catalytic activity">
    <reaction evidence="23">
        <text>hexadecanedioyl-CoA + H2O = hexadecanedioate + CoA + H(+)</text>
        <dbReference type="Rhea" id="RHEA:67696"/>
        <dbReference type="ChEBI" id="CHEBI:15377"/>
        <dbReference type="ChEBI" id="CHEBI:15378"/>
        <dbReference type="ChEBI" id="CHEBI:57287"/>
        <dbReference type="ChEBI" id="CHEBI:76276"/>
        <dbReference type="ChEBI" id="CHEBI:77085"/>
    </reaction>
    <physiologicalReaction direction="left-to-right" evidence="23">
        <dbReference type="Rhea" id="RHEA:67697"/>
    </physiologicalReaction>
</comment>
<comment type="similarity">
    <text evidence="2">Belongs to the ABC transporter superfamily. ABCD family. Peroxisomal fatty acyl CoA transporter (TC 3.A.1.203) subfamily.</text>
</comment>
<comment type="catalytic activity">
    <reaction evidence="26">
        <text>a long-chain fatty acid(in) + ATP + H2O = a long-chain fatty acid(out) + ADP + phosphate + H(+)</text>
        <dbReference type="Rhea" id="RHEA:67684"/>
        <dbReference type="ChEBI" id="CHEBI:15377"/>
        <dbReference type="ChEBI" id="CHEBI:15378"/>
        <dbReference type="ChEBI" id="CHEBI:30616"/>
        <dbReference type="ChEBI" id="CHEBI:43474"/>
        <dbReference type="ChEBI" id="CHEBI:57560"/>
        <dbReference type="ChEBI" id="CHEBI:456216"/>
    </reaction>
    <physiologicalReaction direction="left-to-right" evidence="26">
        <dbReference type="Rhea" id="RHEA:67685"/>
    </physiologicalReaction>
</comment>
<dbReference type="InterPro" id="IPR027417">
    <property type="entry name" value="P-loop_NTPase"/>
</dbReference>
<evidence type="ECO:0000256" key="28">
    <source>
        <dbReference type="ARBA" id="ARBA00053192"/>
    </source>
</evidence>
<dbReference type="Proteomes" id="UP000694557">
    <property type="component" value="Unassembled WGS sequence"/>
</dbReference>
<dbReference type="SUPFAM" id="SSF90123">
    <property type="entry name" value="ABC transporter transmembrane region"/>
    <property type="match status" value="1"/>
</dbReference>
<evidence type="ECO:0000256" key="8">
    <source>
        <dbReference type="ARBA" id="ARBA00022840"/>
    </source>
</evidence>
<dbReference type="InterPro" id="IPR003593">
    <property type="entry name" value="AAA+_ATPase"/>
</dbReference>
<evidence type="ECO:0000256" key="12">
    <source>
        <dbReference type="ARBA" id="ARBA00022990"/>
    </source>
</evidence>
<keyword evidence="9" id="KW-0832">Ubl conjugation</keyword>
<comment type="catalytic activity">
    <reaction evidence="19">
        <text>a long-chain fatty acyl-CoA + H2O = a long-chain fatty acid + CoA + H(+)</text>
        <dbReference type="Rhea" id="RHEA:67680"/>
        <dbReference type="ChEBI" id="CHEBI:15377"/>
        <dbReference type="ChEBI" id="CHEBI:15378"/>
        <dbReference type="ChEBI" id="CHEBI:57287"/>
        <dbReference type="ChEBI" id="CHEBI:57560"/>
        <dbReference type="ChEBI" id="CHEBI:83139"/>
    </reaction>
    <physiologicalReaction direction="left-to-right" evidence="19">
        <dbReference type="Rhea" id="RHEA:67681"/>
    </physiologicalReaction>
</comment>
<name>A0A8C7CZL6_ONCKI</name>
<dbReference type="InterPro" id="IPR011527">
    <property type="entry name" value="ABC1_TM_dom"/>
</dbReference>
<feature type="domain" description="ABC transmembrane type-1" evidence="34">
    <location>
        <begin position="133"/>
        <end position="319"/>
    </location>
</feature>
<evidence type="ECO:0000256" key="14">
    <source>
        <dbReference type="ARBA" id="ARBA00023140"/>
    </source>
</evidence>
<dbReference type="GO" id="GO:0005324">
    <property type="term" value="F:long-chain fatty acid transmembrane transporter activity"/>
    <property type="evidence" value="ECO:0007669"/>
    <property type="project" value="InterPro"/>
</dbReference>
<protein>
    <recommendedName>
        <fullName evidence="30">ATP-binding cassette sub-family D member 3</fullName>
    </recommendedName>
    <alternativeName>
        <fullName evidence="31">70 kDa peroxisomal membrane protein</fullName>
    </alternativeName>
</protein>
<comment type="catalytic activity">
    <reaction evidence="17">
        <text>a very long-chain fatty acid(in) + ATP + H2O = a very long-chain fatty acid(out) + ADP + phosphate + H(+)</text>
        <dbReference type="Rhea" id="RHEA:67080"/>
        <dbReference type="ChEBI" id="CHEBI:15377"/>
        <dbReference type="ChEBI" id="CHEBI:15378"/>
        <dbReference type="ChEBI" id="CHEBI:30616"/>
        <dbReference type="ChEBI" id="CHEBI:43474"/>
        <dbReference type="ChEBI" id="CHEBI:58950"/>
        <dbReference type="ChEBI" id="CHEBI:456216"/>
    </reaction>
    <physiologicalReaction direction="left-to-right" evidence="17">
        <dbReference type="Rhea" id="RHEA:67081"/>
    </physiologicalReaction>
</comment>
<keyword evidence="4" id="KW-0597">Phosphoprotein</keyword>
<evidence type="ECO:0000256" key="21">
    <source>
        <dbReference type="ARBA" id="ARBA00051780"/>
    </source>
</evidence>
<dbReference type="SUPFAM" id="SSF52540">
    <property type="entry name" value="P-loop containing nucleoside triphosphate hydrolases"/>
    <property type="match status" value="1"/>
</dbReference>
<feature type="transmembrane region" description="Helical" evidence="32">
    <location>
        <begin position="123"/>
        <end position="141"/>
    </location>
</feature>
<reference evidence="35" key="1">
    <citation type="submission" date="2025-08" db="UniProtKB">
        <authorList>
            <consortium name="Ensembl"/>
        </authorList>
    </citation>
    <scope>IDENTIFICATION</scope>
</reference>
<keyword evidence="5 32" id="KW-0812">Transmembrane</keyword>
<dbReference type="InterPro" id="IPR050835">
    <property type="entry name" value="ABC_transporter_sub-D"/>
</dbReference>
<dbReference type="GO" id="GO:0005778">
    <property type="term" value="C:peroxisomal membrane"/>
    <property type="evidence" value="ECO:0007669"/>
    <property type="project" value="UniProtKB-SubCell"/>
</dbReference>
<comment type="catalytic activity">
    <reaction evidence="27">
        <text>hexadecanedioate(in) + ATP + H2O = hexadecanedioate(out) + ADP + phosphate + H(+)</text>
        <dbReference type="Rhea" id="RHEA:67692"/>
        <dbReference type="ChEBI" id="CHEBI:15377"/>
        <dbReference type="ChEBI" id="CHEBI:15378"/>
        <dbReference type="ChEBI" id="CHEBI:30616"/>
        <dbReference type="ChEBI" id="CHEBI:43474"/>
        <dbReference type="ChEBI" id="CHEBI:76276"/>
        <dbReference type="ChEBI" id="CHEBI:456216"/>
    </reaction>
</comment>
<comment type="catalytic activity">
    <reaction evidence="18">
        <text>(5Z,8Z,11Z,14Z,17Z)-eicosapentaenoyl-CoA + H2O = (5Z,8Z,11Z,14Z,17Z)-eicosapentaenoate + CoA + H(+)</text>
        <dbReference type="Rhea" id="RHEA:67712"/>
        <dbReference type="ChEBI" id="CHEBI:15377"/>
        <dbReference type="ChEBI" id="CHEBI:15378"/>
        <dbReference type="ChEBI" id="CHEBI:57287"/>
        <dbReference type="ChEBI" id="CHEBI:58562"/>
        <dbReference type="ChEBI" id="CHEBI:73862"/>
    </reaction>
    <physiologicalReaction direction="left-to-right" evidence="18">
        <dbReference type="Rhea" id="RHEA:67713"/>
    </physiologicalReaction>
</comment>
<evidence type="ECO:0000256" key="23">
    <source>
        <dbReference type="ARBA" id="ARBA00052408"/>
    </source>
</evidence>
<evidence type="ECO:0000256" key="16">
    <source>
        <dbReference type="ARBA" id="ARBA00024544"/>
    </source>
</evidence>
<evidence type="ECO:0000256" key="31">
    <source>
        <dbReference type="ARBA" id="ARBA00076825"/>
    </source>
</evidence>
<evidence type="ECO:0000259" key="33">
    <source>
        <dbReference type="PROSITE" id="PS50893"/>
    </source>
</evidence>
<evidence type="ECO:0000256" key="19">
    <source>
        <dbReference type="ARBA" id="ARBA00051342"/>
    </source>
</evidence>
<evidence type="ECO:0000259" key="34">
    <source>
        <dbReference type="PROSITE" id="PS50929"/>
    </source>
</evidence>
<evidence type="ECO:0000256" key="24">
    <source>
        <dbReference type="ARBA" id="ARBA00052445"/>
    </source>
</evidence>
<evidence type="ECO:0000256" key="5">
    <source>
        <dbReference type="ARBA" id="ARBA00022692"/>
    </source>
</evidence>
<evidence type="ECO:0000256" key="20">
    <source>
        <dbReference type="ARBA" id="ARBA00051656"/>
    </source>
</evidence>
<keyword evidence="3" id="KW-0813">Transport</keyword>
<dbReference type="PROSITE" id="PS50893">
    <property type="entry name" value="ABC_TRANSPORTER_2"/>
    <property type="match status" value="1"/>
</dbReference>
<dbReference type="PROSITE" id="PS00211">
    <property type="entry name" value="ABC_TRANSPORTER_1"/>
    <property type="match status" value="1"/>
</dbReference>